<dbReference type="EMBL" id="QYBA01000046">
    <property type="protein sequence ID" value="TKY92277.1"/>
    <property type="molecule type" value="Genomic_DNA"/>
</dbReference>
<gene>
    <name evidence="1" type="primary">scpB</name>
    <name evidence="1" type="ORF">C5S46_01485</name>
</gene>
<accession>A0AC61SC79</accession>
<proteinExistence type="predicted"/>
<evidence type="ECO:0000313" key="1">
    <source>
        <dbReference type="EMBL" id="TKY92277.1"/>
    </source>
</evidence>
<sequence length="363" mass="40471">MNDHKIIEAALFTAGSPVDLATLQGLVSNKKRTQKVIEFLIREYHERKGALEIIKIEGKFVMQVKPEYAELVRSIAPGELSSPVLRTLSIIAYHQPIVQSDLVEKRGNAVYDHVRELEEWGLISRSPQGRTKIINTTPWFAEYFGLDSSDPEYIRQKIVQMSTQQGQAGLDKWLGMKKPIGVTRGYLSLIFLLGIENFKVVEPYNPTDNDIERIKTMGKLVISNGYGEKVAQHFNGEIIEIQAVTFDDLLASFDKLSNLGRKDKVNEAVAKVQKLKEEYLSRSLGITTRVRPATDMIARLVADMKLNVSSDGLLIAPDYGLSGQGVDVSQGADILVPTHANASADIVERVCKRYESILEGINN</sequence>
<evidence type="ECO:0000313" key="2">
    <source>
        <dbReference type="Proteomes" id="UP000315423"/>
    </source>
</evidence>
<name>A0AC61SC79_9EURY</name>
<reference evidence="1" key="1">
    <citation type="submission" date="2018-09" db="EMBL/GenBank/DDBJ databases">
        <title>A genomic encyclopedia of anaerobic methanotrophic archaea.</title>
        <authorList>
            <person name="Skennerton C.T."/>
            <person name="Chadwick G.L."/>
            <person name="Laso-Perez R."/>
            <person name="Leu A.O."/>
            <person name="Speth D.R."/>
            <person name="Yu H."/>
            <person name="Morgan-Lang C."/>
            <person name="Hatzenpichler R."/>
            <person name="Goudeau D."/>
            <person name="Malmstrom R."/>
            <person name="Woyke T."/>
            <person name="Hallam S."/>
            <person name="Tyson G.W."/>
            <person name="Wegener G."/>
            <person name="Boetius A."/>
            <person name="Orphan V.J."/>
        </authorList>
    </citation>
    <scope>NUCLEOTIDE SEQUENCE</scope>
    <source>
        <strain evidence="1">CONS3730D10UFb2</strain>
    </source>
</reference>
<dbReference type="Proteomes" id="UP000315423">
    <property type="component" value="Unassembled WGS sequence"/>
</dbReference>
<protein>
    <submittedName>
        <fullName evidence="1">SMC-Scp complex subunit ScpB</fullName>
    </submittedName>
</protein>
<comment type="caution">
    <text evidence="1">The sequence shown here is derived from an EMBL/GenBank/DDBJ whole genome shotgun (WGS) entry which is preliminary data.</text>
</comment>
<organism evidence="1 2">
    <name type="scientific">Candidatus Methanomarinus sp</name>
    <dbReference type="NCBI Taxonomy" id="3386244"/>
    <lineage>
        <taxon>Archaea</taxon>
        <taxon>Methanobacteriati</taxon>
        <taxon>Methanobacteriota</taxon>
        <taxon>Stenosarchaea group</taxon>
        <taxon>Methanomicrobia</taxon>
        <taxon>Methanosarcinales</taxon>
        <taxon>ANME-2 cluster</taxon>
        <taxon>Candidatus Methanocomedenaceae</taxon>
        <taxon>Candidatus Methanomarinus</taxon>
    </lineage>
</organism>